<evidence type="ECO:0000313" key="8">
    <source>
        <dbReference type="EMBL" id="GES27143.1"/>
    </source>
</evidence>
<evidence type="ECO:0000259" key="7">
    <source>
        <dbReference type="Pfam" id="PF02518"/>
    </source>
</evidence>
<feature type="domain" description="Histidine kinase/HSP90-like ATPase" evidence="7">
    <location>
        <begin position="295"/>
        <end position="381"/>
    </location>
</feature>
<dbReference type="InterPro" id="IPR050482">
    <property type="entry name" value="Sensor_HK_TwoCompSys"/>
</dbReference>
<comment type="caution">
    <text evidence="8">The sequence shown here is derived from an EMBL/GenBank/DDBJ whole genome shotgun (WGS) entry which is preliminary data.</text>
</comment>
<evidence type="ECO:0000256" key="4">
    <source>
        <dbReference type="ARBA" id="ARBA00022777"/>
    </source>
</evidence>
<keyword evidence="4" id="KW-0418">Kinase</keyword>
<sequence length="383" mass="40438">MGGGTFAEGDAERLVSLAGRRYVAAMRVLTLVPVAIVAIVAADGPGMRVSVVVAIGILGIWSAVYLRRVMAGQVIVPSLIDVSVLIGLMIATPLIVPDDWLATSTSWIRPFVTFAGVGYQYSTPWPIGVGLGGVLCIVGSVATQAAEPGPPGLDDVVTGVWSFLSIMLARLLWTLLVGATRKVDAVFAAAAQARREQAVAAGIRADQRTVTNALHDTAASTLLMVGLGLADDPEKLRGWAKRDLEILEGLKSGTPSVPPADLCGELRRLAESDTIEVVFLGPERLEVEAKVRQALIGAAAEALANVRRHTRTDLALIKVTGSKSLVRVEIRDRGRGFEPAAVPVTRRGVRDSIQGRLREVGGDAQVESSPGKGTVVRLVWPSD</sequence>
<reference evidence="8 9" key="1">
    <citation type="submission" date="2019-10" db="EMBL/GenBank/DDBJ databases">
        <title>Whole genome shotgun sequence of Acrocarpospora pleiomorpha NBRC 16267.</title>
        <authorList>
            <person name="Ichikawa N."/>
            <person name="Kimura A."/>
            <person name="Kitahashi Y."/>
            <person name="Komaki H."/>
            <person name="Oguchi A."/>
        </authorList>
    </citation>
    <scope>NUCLEOTIDE SEQUENCE [LARGE SCALE GENOMIC DNA]</scope>
    <source>
        <strain evidence="8 9">NBRC 16267</strain>
    </source>
</reference>
<keyword evidence="9" id="KW-1185">Reference proteome</keyword>
<proteinExistence type="predicted"/>
<feature type="transmembrane region" description="Helical" evidence="6">
    <location>
        <begin position="160"/>
        <end position="179"/>
    </location>
</feature>
<dbReference type="Proteomes" id="UP000377595">
    <property type="component" value="Unassembled WGS sequence"/>
</dbReference>
<evidence type="ECO:0000256" key="1">
    <source>
        <dbReference type="ARBA" id="ARBA00000085"/>
    </source>
</evidence>
<dbReference type="PANTHER" id="PTHR24421">
    <property type="entry name" value="NITRATE/NITRITE SENSOR PROTEIN NARX-RELATED"/>
    <property type="match status" value="1"/>
</dbReference>
<keyword evidence="6" id="KW-0472">Membrane</keyword>
<evidence type="ECO:0000313" key="9">
    <source>
        <dbReference type="Proteomes" id="UP000377595"/>
    </source>
</evidence>
<dbReference type="SUPFAM" id="SSF55874">
    <property type="entry name" value="ATPase domain of HSP90 chaperone/DNA topoisomerase II/histidine kinase"/>
    <property type="match status" value="1"/>
</dbReference>
<keyword evidence="6" id="KW-0812">Transmembrane</keyword>
<dbReference type="Gene3D" id="3.30.565.10">
    <property type="entry name" value="Histidine kinase-like ATPase, C-terminal domain"/>
    <property type="match status" value="1"/>
</dbReference>
<dbReference type="PANTHER" id="PTHR24421:SF10">
    <property type="entry name" value="NITRATE_NITRITE SENSOR PROTEIN NARQ"/>
    <property type="match status" value="1"/>
</dbReference>
<dbReference type="InterPro" id="IPR036890">
    <property type="entry name" value="HATPase_C_sf"/>
</dbReference>
<evidence type="ECO:0000256" key="6">
    <source>
        <dbReference type="SAM" id="Phobius"/>
    </source>
</evidence>
<feature type="transmembrane region" description="Helical" evidence="6">
    <location>
        <begin position="22"/>
        <end position="41"/>
    </location>
</feature>
<feature type="transmembrane region" description="Helical" evidence="6">
    <location>
        <begin position="78"/>
        <end position="96"/>
    </location>
</feature>
<dbReference type="GO" id="GO:0000160">
    <property type="term" value="P:phosphorelay signal transduction system"/>
    <property type="evidence" value="ECO:0007669"/>
    <property type="project" value="UniProtKB-KW"/>
</dbReference>
<dbReference type="GO" id="GO:0004673">
    <property type="term" value="F:protein histidine kinase activity"/>
    <property type="evidence" value="ECO:0007669"/>
    <property type="project" value="UniProtKB-EC"/>
</dbReference>
<feature type="transmembrane region" description="Helical" evidence="6">
    <location>
        <begin position="47"/>
        <end position="66"/>
    </location>
</feature>
<dbReference type="EC" id="2.7.13.3" evidence="2"/>
<keyword evidence="3" id="KW-0808">Transferase</keyword>
<dbReference type="Pfam" id="PF02518">
    <property type="entry name" value="HATPase_c"/>
    <property type="match status" value="1"/>
</dbReference>
<name>A0A5M3Y4L3_9ACTN</name>
<comment type="catalytic activity">
    <reaction evidence="1">
        <text>ATP + protein L-histidine = ADP + protein N-phospho-L-histidine.</text>
        <dbReference type="EC" id="2.7.13.3"/>
    </reaction>
</comment>
<dbReference type="EMBL" id="BLAF01000112">
    <property type="protein sequence ID" value="GES27143.1"/>
    <property type="molecule type" value="Genomic_DNA"/>
</dbReference>
<gene>
    <name evidence="8" type="ORF">Aple_100420</name>
</gene>
<protein>
    <recommendedName>
        <fullName evidence="2">histidine kinase</fullName>
        <ecNumber evidence="2">2.7.13.3</ecNumber>
    </recommendedName>
</protein>
<evidence type="ECO:0000256" key="2">
    <source>
        <dbReference type="ARBA" id="ARBA00012438"/>
    </source>
</evidence>
<evidence type="ECO:0000256" key="5">
    <source>
        <dbReference type="ARBA" id="ARBA00023012"/>
    </source>
</evidence>
<dbReference type="InterPro" id="IPR003594">
    <property type="entry name" value="HATPase_dom"/>
</dbReference>
<keyword evidence="5" id="KW-0902">Two-component regulatory system</keyword>
<keyword evidence="6" id="KW-1133">Transmembrane helix</keyword>
<dbReference type="AlphaFoldDB" id="A0A5M3Y4L3"/>
<organism evidence="8 9">
    <name type="scientific">Acrocarpospora pleiomorpha</name>
    <dbReference type="NCBI Taxonomy" id="90975"/>
    <lineage>
        <taxon>Bacteria</taxon>
        <taxon>Bacillati</taxon>
        <taxon>Actinomycetota</taxon>
        <taxon>Actinomycetes</taxon>
        <taxon>Streptosporangiales</taxon>
        <taxon>Streptosporangiaceae</taxon>
        <taxon>Acrocarpospora</taxon>
    </lineage>
</organism>
<evidence type="ECO:0000256" key="3">
    <source>
        <dbReference type="ARBA" id="ARBA00022679"/>
    </source>
</evidence>
<accession>A0A5M3Y4L3</accession>